<proteinExistence type="predicted"/>
<dbReference type="Gene3D" id="3.30.479.30">
    <property type="entry name" value="Band 7 domain"/>
    <property type="match status" value="1"/>
</dbReference>
<dbReference type="InterPro" id="IPR036013">
    <property type="entry name" value="Band_7/SPFH_dom_sf"/>
</dbReference>
<dbReference type="RefSeq" id="WP_129892125.1">
    <property type="nucleotide sequence ID" value="NZ_CP035758.1"/>
</dbReference>
<dbReference type="AlphaFoldDB" id="A0A4P6JZW6"/>
<feature type="region of interest" description="Disordered" evidence="1">
    <location>
        <begin position="250"/>
        <end position="291"/>
    </location>
</feature>
<feature type="transmembrane region" description="Helical" evidence="2">
    <location>
        <begin position="25"/>
        <end position="45"/>
    </location>
</feature>
<evidence type="ECO:0000256" key="1">
    <source>
        <dbReference type="SAM" id="MobiDB-lite"/>
    </source>
</evidence>
<feature type="compositionally biased region" description="Low complexity" evidence="1">
    <location>
        <begin position="257"/>
        <end position="281"/>
    </location>
</feature>
<dbReference type="Pfam" id="PF01145">
    <property type="entry name" value="Band_7"/>
    <property type="match status" value="1"/>
</dbReference>
<gene>
    <name evidence="4" type="ORF">EPA93_35870</name>
</gene>
<reference evidence="4 5" key="1">
    <citation type="submission" date="2019-01" db="EMBL/GenBank/DDBJ databases">
        <title>Ktedonosporobacter rubrisoli SCAWS-G2.</title>
        <authorList>
            <person name="Huang Y."/>
            <person name="Yan B."/>
        </authorList>
    </citation>
    <scope>NUCLEOTIDE SEQUENCE [LARGE SCALE GENOMIC DNA]</scope>
    <source>
        <strain evidence="4 5">SCAWS-G2</strain>
    </source>
</reference>
<keyword evidence="2" id="KW-1133">Transmembrane helix</keyword>
<dbReference type="OrthoDB" id="141676at2"/>
<evidence type="ECO:0000313" key="4">
    <source>
        <dbReference type="EMBL" id="QBD81063.1"/>
    </source>
</evidence>
<protein>
    <recommendedName>
        <fullName evidence="3">Band 7 domain-containing protein</fullName>
    </recommendedName>
</protein>
<dbReference type="InterPro" id="IPR001107">
    <property type="entry name" value="Band_7"/>
</dbReference>
<evidence type="ECO:0000256" key="2">
    <source>
        <dbReference type="SAM" id="Phobius"/>
    </source>
</evidence>
<dbReference type="EMBL" id="CP035758">
    <property type="protein sequence ID" value="QBD81063.1"/>
    <property type="molecule type" value="Genomic_DNA"/>
</dbReference>
<dbReference type="Proteomes" id="UP000290365">
    <property type="component" value="Chromosome"/>
</dbReference>
<evidence type="ECO:0000313" key="5">
    <source>
        <dbReference type="Proteomes" id="UP000290365"/>
    </source>
</evidence>
<feature type="transmembrane region" description="Helical" evidence="2">
    <location>
        <begin position="52"/>
        <end position="70"/>
    </location>
</feature>
<feature type="domain" description="Band 7" evidence="3">
    <location>
        <begin position="73"/>
        <end position="242"/>
    </location>
</feature>
<dbReference type="KEGG" id="kbs:EPA93_35870"/>
<keyword evidence="2" id="KW-0472">Membrane</keyword>
<sequence>MLFFIILIALAQELAIYFSGANKSMRILATVGGFFLFLLASCFILYGLMPGFGLLIVLVLLSVLLVRVYVHLIPEGYVDIVNSFGRYSRTLYPGFNILLPWEKVLRRLNTGETQWICPPQRVQLSPDEDLVLRATISYQLLPEDAYLAVTQVNNWEESLREQFKIILQTIATQFTPHDFVVWPQGQATDMHTVLHAEGSAITGNFPRWERVNTYLFQQLGDSVALWGVQINWVRIRDVALTPHGAPVVETPPPVERAVPAKSTAAPPATAQKPAAPVQAAPEPEKKSAAPRSIPAKFLKEEVLIKAYKEVQDGKITDPLTIHSLAEKFEAVANDPQACQTVSFDAARAAHTLHKQAQKYEELYVAEASFEEKGQASWPMSNPSDENLMAGG</sequence>
<name>A0A4P6JZW6_KTERU</name>
<accession>A0A4P6JZW6</accession>
<organism evidence="4 5">
    <name type="scientific">Ktedonosporobacter rubrisoli</name>
    <dbReference type="NCBI Taxonomy" id="2509675"/>
    <lineage>
        <taxon>Bacteria</taxon>
        <taxon>Bacillati</taxon>
        <taxon>Chloroflexota</taxon>
        <taxon>Ktedonobacteria</taxon>
        <taxon>Ktedonobacterales</taxon>
        <taxon>Ktedonosporobacteraceae</taxon>
        <taxon>Ktedonosporobacter</taxon>
    </lineage>
</organism>
<evidence type="ECO:0000259" key="3">
    <source>
        <dbReference type="Pfam" id="PF01145"/>
    </source>
</evidence>
<keyword evidence="5" id="KW-1185">Reference proteome</keyword>
<keyword evidence="2" id="KW-0812">Transmembrane</keyword>